<accession>A0A1G4JG14</accession>
<dbReference type="OrthoDB" id="3366546at2759"/>
<organism evidence="2 3">
    <name type="scientific">Lachancea meyersii CBS 8951</name>
    <dbReference type="NCBI Taxonomy" id="1266667"/>
    <lineage>
        <taxon>Eukaryota</taxon>
        <taxon>Fungi</taxon>
        <taxon>Dikarya</taxon>
        <taxon>Ascomycota</taxon>
        <taxon>Saccharomycotina</taxon>
        <taxon>Saccharomycetes</taxon>
        <taxon>Saccharomycetales</taxon>
        <taxon>Saccharomycetaceae</taxon>
        <taxon>Lachancea</taxon>
    </lineage>
</organism>
<sequence length="238" mass="27590">MNSKNYLKSYGWKEGEGLKPGALKRPILVKHKMDKKGLGSAPGGDDGDMWWETLFDGHLKNLNVNDSGTGAIKFEKNKASSNVVVKDKSPLYKWFVKGEVLKGTIEKNAISTKIETVESSRKKRERESDESSITRKFKKSRKSVEKKQKDDETAKNRSKEHKKDSKRERSLDRKDKKDAKRKLRKDAKDRKDEKPKHKLDKKDRKDKKALEKKERSLKDSKKSKSRSKKHESKDNEFS</sequence>
<dbReference type="PANTHER" id="PTHR23149">
    <property type="entry name" value="G PATCH DOMAIN CONTAINING PROTEIN"/>
    <property type="match status" value="1"/>
</dbReference>
<feature type="compositionally biased region" description="Basic and acidic residues" evidence="1">
    <location>
        <begin position="115"/>
        <end position="133"/>
    </location>
</feature>
<reference evidence="3" key="1">
    <citation type="submission" date="2016-03" db="EMBL/GenBank/DDBJ databases">
        <authorList>
            <person name="Devillers Hugo."/>
        </authorList>
    </citation>
    <scope>NUCLEOTIDE SEQUENCE [LARGE SCALE GENOMIC DNA]</scope>
</reference>
<dbReference type="EMBL" id="LT598481">
    <property type="protein sequence ID" value="SCU89005.1"/>
    <property type="molecule type" value="Genomic_DNA"/>
</dbReference>
<feature type="compositionally biased region" description="Basic and acidic residues" evidence="1">
    <location>
        <begin position="186"/>
        <end position="222"/>
    </location>
</feature>
<evidence type="ECO:0000313" key="3">
    <source>
        <dbReference type="Proteomes" id="UP000191144"/>
    </source>
</evidence>
<name>A0A1G4JG14_9SACH</name>
<dbReference type="InterPro" id="IPR050656">
    <property type="entry name" value="PINX1"/>
</dbReference>
<feature type="compositionally biased region" description="Basic and acidic residues" evidence="1">
    <location>
        <begin position="142"/>
        <end position="178"/>
    </location>
</feature>
<gene>
    <name evidence="2" type="ORF">LAME_0E01904G</name>
</gene>
<protein>
    <submittedName>
        <fullName evidence="2">LAME_0E01904g1_1</fullName>
    </submittedName>
</protein>
<evidence type="ECO:0000313" key="2">
    <source>
        <dbReference type="EMBL" id="SCU89005.1"/>
    </source>
</evidence>
<dbReference type="Proteomes" id="UP000191144">
    <property type="component" value="Chromosome E"/>
</dbReference>
<dbReference type="AlphaFoldDB" id="A0A1G4JG14"/>
<keyword evidence="3" id="KW-1185">Reference proteome</keyword>
<feature type="region of interest" description="Disordered" evidence="1">
    <location>
        <begin position="115"/>
        <end position="238"/>
    </location>
</feature>
<evidence type="ECO:0000256" key="1">
    <source>
        <dbReference type="SAM" id="MobiDB-lite"/>
    </source>
</evidence>
<proteinExistence type="predicted"/>
<dbReference type="PANTHER" id="PTHR23149:SF26">
    <property type="entry name" value="PROTEIN TMA23"/>
    <property type="match status" value="1"/>
</dbReference>